<evidence type="ECO:0000313" key="1">
    <source>
        <dbReference type="Ensembl" id="ENSMPUP00000010082.1"/>
    </source>
</evidence>
<accession>M3YFH5</accession>
<dbReference type="Ensembl" id="ENSMPUT00000010244.1">
    <property type="protein sequence ID" value="ENSMPUP00000010082.1"/>
    <property type="gene ID" value="ENSMPUG00000010159.1"/>
</dbReference>
<proteinExistence type="predicted"/>
<dbReference type="EMBL" id="AEYP01034182">
    <property type="status" value="NOT_ANNOTATED_CDS"/>
    <property type="molecule type" value="Genomic_DNA"/>
</dbReference>
<name>M3YFH5_MUSPF</name>
<dbReference type="InParanoid" id="M3YFH5"/>
<organism evidence="1">
    <name type="scientific">Mustela putorius furo</name>
    <name type="common">European domestic ferret</name>
    <name type="synonym">Mustela furo</name>
    <dbReference type="NCBI Taxonomy" id="9669"/>
    <lineage>
        <taxon>Eukaryota</taxon>
        <taxon>Metazoa</taxon>
        <taxon>Chordata</taxon>
        <taxon>Craniata</taxon>
        <taxon>Vertebrata</taxon>
        <taxon>Euteleostomi</taxon>
        <taxon>Mammalia</taxon>
        <taxon>Eutheria</taxon>
        <taxon>Laurasiatheria</taxon>
        <taxon>Carnivora</taxon>
        <taxon>Caniformia</taxon>
        <taxon>Musteloidea</taxon>
        <taxon>Mustelidae</taxon>
        <taxon>Mustelinae</taxon>
        <taxon>Mustela</taxon>
    </lineage>
</organism>
<protein>
    <submittedName>
        <fullName evidence="1">Uncharacterized protein</fullName>
    </submittedName>
</protein>
<reference evidence="1" key="1">
    <citation type="submission" date="2024-06" db="UniProtKB">
        <authorList>
            <consortium name="Ensembl"/>
        </authorList>
    </citation>
    <scope>IDENTIFICATION</scope>
</reference>
<dbReference type="AlphaFoldDB" id="M3YFH5"/>
<dbReference type="HOGENOM" id="CLU_2819242_0_0_1"/>
<sequence length="67" mass="7920">IYGFHEEDRAFVSLALIHPFPCFCLWRPCCPGFLGKVEEEGMHEAHNKYLFNIYLTSYIFSLNMFLI</sequence>